<dbReference type="Pfam" id="PF13144">
    <property type="entry name" value="ChapFlgA"/>
    <property type="match status" value="1"/>
</dbReference>
<dbReference type="InterPro" id="IPR017585">
    <property type="entry name" value="SAF_FlgA"/>
</dbReference>
<organism evidence="9 10">
    <name type="scientific">Solemya pervernicosa gill symbiont</name>
    <dbReference type="NCBI Taxonomy" id="642797"/>
    <lineage>
        <taxon>Bacteria</taxon>
        <taxon>Pseudomonadati</taxon>
        <taxon>Pseudomonadota</taxon>
        <taxon>Gammaproteobacteria</taxon>
        <taxon>sulfur-oxidizing symbionts</taxon>
    </lineage>
</organism>
<gene>
    <name evidence="9" type="ORF">BOW53_03720</name>
</gene>
<dbReference type="NCBIfam" id="TIGR03170">
    <property type="entry name" value="flgA_cterm"/>
    <property type="match status" value="1"/>
</dbReference>
<dbReference type="CDD" id="cd11614">
    <property type="entry name" value="SAF_CpaB_FlgA_like"/>
    <property type="match status" value="1"/>
</dbReference>
<keyword evidence="9" id="KW-0282">Flagellum</keyword>
<keyword evidence="7" id="KW-1005">Bacterial flagellum biogenesis</keyword>
<comment type="similarity">
    <text evidence="2 7">Belongs to the FlgA family.</text>
</comment>
<keyword evidence="5 7" id="KW-0574">Periplasm</keyword>
<evidence type="ECO:0000256" key="1">
    <source>
        <dbReference type="ARBA" id="ARBA00004418"/>
    </source>
</evidence>
<feature type="chain" id="PRO_5011810708" description="Flagella basal body P-ring formation protein FlgA" evidence="7">
    <location>
        <begin position="32"/>
        <end position="245"/>
    </location>
</feature>
<evidence type="ECO:0000313" key="10">
    <source>
        <dbReference type="Proteomes" id="UP000191110"/>
    </source>
</evidence>
<evidence type="ECO:0000256" key="3">
    <source>
        <dbReference type="ARBA" id="ARBA00014754"/>
    </source>
</evidence>
<dbReference type="GO" id="GO:0044780">
    <property type="term" value="P:bacterial-type flagellum assembly"/>
    <property type="evidence" value="ECO:0007669"/>
    <property type="project" value="InterPro"/>
</dbReference>
<accession>A0A1T2L8X9</accession>
<evidence type="ECO:0000256" key="4">
    <source>
        <dbReference type="ARBA" id="ARBA00022729"/>
    </source>
</evidence>
<dbReference type="AlphaFoldDB" id="A0A1T2L8X9"/>
<comment type="caution">
    <text evidence="9">The sequence shown here is derived from an EMBL/GenBank/DDBJ whole genome shotgun (WGS) entry which is preliminary data.</text>
</comment>
<evidence type="ECO:0000256" key="6">
    <source>
        <dbReference type="ARBA" id="ARBA00025643"/>
    </source>
</evidence>
<evidence type="ECO:0000256" key="7">
    <source>
        <dbReference type="RuleBase" id="RU362063"/>
    </source>
</evidence>
<sequence>MPKSQKNGHNAYLRLFTLLLAALPISNKIHAAEPVKYQGHESIYSSVQQYIKEKTSHYSIPAEIEVGKLDRRLRLIACDQPLATFLRPGAKMSGTTSIGVKCNSETPWTAYLTANIHLYDKIAVASQPLPRGRLISATDFELVDREISTLSRGFFTEAKALYGMELKQTLKADTVITPAMVKQPLAIKRREGVTILASSGGLVIRARGEAMGDGAIGERIKVKNSSSKRVIEATIIRAGVVEVRL</sequence>
<name>A0A1T2L8X9_9GAMM</name>
<dbReference type="PANTHER" id="PTHR36307">
    <property type="entry name" value="FLAGELLA BASAL BODY P-RING FORMATION PROTEIN FLGA"/>
    <property type="match status" value="1"/>
</dbReference>
<dbReference type="Gene3D" id="2.30.30.760">
    <property type="match status" value="1"/>
</dbReference>
<feature type="signal peptide" evidence="7">
    <location>
        <begin position="1"/>
        <end position="31"/>
    </location>
</feature>
<comment type="subcellular location">
    <subcellularLocation>
        <location evidence="1 7">Periplasm</location>
    </subcellularLocation>
</comment>
<protein>
    <recommendedName>
        <fullName evidence="3 7">Flagella basal body P-ring formation protein FlgA</fullName>
    </recommendedName>
</protein>
<evidence type="ECO:0000256" key="5">
    <source>
        <dbReference type="ARBA" id="ARBA00022764"/>
    </source>
</evidence>
<keyword evidence="10" id="KW-1185">Reference proteome</keyword>
<keyword evidence="9" id="KW-0969">Cilium</keyword>
<evidence type="ECO:0000313" key="9">
    <source>
        <dbReference type="EMBL" id="OOZ41492.1"/>
    </source>
</evidence>
<evidence type="ECO:0000256" key="2">
    <source>
        <dbReference type="ARBA" id="ARBA00010474"/>
    </source>
</evidence>
<dbReference type="InterPro" id="IPR041231">
    <property type="entry name" value="FlgA_N"/>
</dbReference>
<dbReference type="EMBL" id="MPRL01000009">
    <property type="protein sequence ID" value="OOZ41492.1"/>
    <property type="molecule type" value="Genomic_DNA"/>
</dbReference>
<comment type="function">
    <text evidence="6 7">Involved in the assembly process of the P-ring formation. It may associate with FlgF on the rod constituting a structure essential for the P-ring assembly or may act as a modulator protein for the P-ring assembly.</text>
</comment>
<dbReference type="InterPro" id="IPR013974">
    <property type="entry name" value="SAF"/>
</dbReference>
<proteinExistence type="inferred from homology"/>
<feature type="domain" description="SAF" evidence="8">
    <location>
        <begin position="120"/>
        <end position="182"/>
    </location>
</feature>
<dbReference type="Pfam" id="PF17656">
    <property type="entry name" value="ChapFlgA_N"/>
    <property type="match status" value="1"/>
</dbReference>
<keyword evidence="9" id="KW-0966">Cell projection</keyword>
<dbReference type="InterPro" id="IPR039246">
    <property type="entry name" value="Flagellar_FlgA"/>
</dbReference>
<dbReference type="RefSeq" id="WP_172840127.1">
    <property type="nucleotide sequence ID" value="NZ_MPRL01000009.1"/>
</dbReference>
<dbReference type="GO" id="GO:0042597">
    <property type="term" value="C:periplasmic space"/>
    <property type="evidence" value="ECO:0007669"/>
    <property type="project" value="UniProtKB-SubCell"/>
</dbReference>
<reference evidence="9 10" key="1">
    <citation type="submission" date="2016-11" db="EMBL/GenBank/DDBJ databases">
        <title>Mixed transmission modes and dynamic genome evolution in an obligate animal-bacterial symbiosis.</title>
        <authorList>
            <person name="Russell S.L."/>
            <person name="Corbett-Detig R.B."/>
            <person name="Cavanaugh C.M."/>
        </authorList>
    </citation>
    <scope>NUCLEOTIDE SEQUENCE [LARGE SCALE GENOMIC DNA]</scope>
    <source>
        <strain evidence="9">Sveles-Q1</strain>
    </source>
</reference>
<dbReference type="Gene3D" id="3.90.1210.10">
    <property type="entry name" value="Antifreeze-like/N-acetylneuraminic acid synthase C-terminal domain"/>
    <property type="match status" value="1"/>
</dbReference>
<dbReference type="Proteomes" id="UP000191110">
    <property type="component" value="Unassembled WGS sequence"/>
</dbReference>
<dbReference type="SMART" id="SM00858">
    <property type="entry name" value="SAF"/>
    <property type="match status" value="1"/>
</dbReference>
<evidence type="ECO:0000259" key="8">
    <source>
        <dbReference type="SMART" id="SM00858"/>
    </source>
</evidence>
<dbReference type="PANTHER" id="PTHR36307:SF1">
    <property type="entry name" value="FLAGELLA BASAL BODY P-RING FORMATION PROTEIN FLGA"/>
    <property type="match status" value="1"/>
</dbReference>
<keyword evidence="4 7" id="KW-0732">Signal</keyword>